<evidence type="ECO:0000313" key="2">
    <source>
        <dbReference type="EnsemblMetazoa" id="GPPI022312-PA"/>
    </source>
</evidence>
<dbReference type="PROSITE" id="PS00194">
    <property type="entry name" value="THIOREDOXIN_1"/>
    <property type="match status" value="1"/>
</dbReference>
<dbReference type="AlphaFoldDB" id="A0A1B0B8J3"/>
<dbReference type="Proteomes" id="UP000092460">
    <property type="component" value="Unassembled WGS sequence"/>
</dbReference>
<dbReference type="EnsemblMetazoa" id="GPPI022312-RA">
    <property type="protein sequence ID" value="GPPI022312-PA"/>
    <property type="gene ID" value="GPPI022312"/>
</dbReference>
<evidence type="ECO:0000259" key="1">
    <source>
        <dbReference type="Pfam" id="PF00085"/>
    </source>
</evidence>
<dbReference type="SUPFAM" id="SSF52833">
    <property type="entry name" value="Thioredoxin-like"/>
    <property type="match status" value="1"/>
</dbReference>
<accession>A0A1B0B8J3</accession>
<feature type="domain" description="Thioredoxin" evidence="1">
    <location>
        <begin position="9"/>
        <end position="48"/>
    </location>
</feature>
<name>A0A1B0B8J3_9MUSC</name>
<evidence type="ECO:0000313" key="3">
    <source>
        <dbReference type="Proteomes" id="UP000092460"/>
    </source>
</evidence>
<sequence>MLISIITSEAELENVLGTAGNTLVILDFYTTWCGPCKTMDKYLKIQSDFVVQILMLVEKNYLFELLIICDVC</sequence>
<protein>
    <recommendedName>
        <fullName evidence="1">Thioredoxin domain-containing protein</fullName>
    </recommendedName>
</protein>
<keyword evidence="3" id="KW-1185">Reference proteome</keyword>
<dbReference type="VEuPathDB" id="VectorBase:GPPI022312"/>
<dbReference type="STRING" id="67801.A0A1B0B8J3"/>
<dbReference type="Gene3D" id="3.40.30.10">
    <property type="entry name" value="Glutaredoxin"/>
    <property type="match status" value="1"/>
</dbReference>
<dbReference type="Pfam" id="PF00085">
    <property type="entry name" value="Thioredoxin"/>
    <property type="match status" value="1"/>
</dbReference>
<proteinExistence type="predicted"/>
<dbReference type="InterPro" id="IPR013766">
    <property type="entry name" value="Thioredoxin_domain"/>
</dbReference>
<dbReference type="InterPro" id="IPR036249">
    <property type="entry name" value="Thioredoxin-like_sf"/>
</dbReference>
<reference evidence="3" key="1">
    <citation type="submission" date="2015-01" db="EMBL/GenBank/DDBJ databases">
        <authorList>
            <person name="Aksoy S."/>
            <person name="Warren W."/>
            <person name="Wilson R.K."/>
        </authorList>
    </citation>
    <scope>NUCLEOTIDE SEQUENCE [LARGE SCALE GENOMIC DNA]</scope>
    <source>
        <strain evidence="3">IAEA</strain>
    </source>
</reference>
<dbReference type="EMBL" id="JXJN01009945">
    <property type="status" value="NOT_ANNOTATED_CDS"/>
    <property type="molecule type" value="Genomic_DNA"/>
</dbReference>
<reference evidence="2" key="2">
    <citation type="submission" date="2020-05" db="UniProtKB">
        <authorList>
            <consortium name="EnsemblMetazoa"/>
        </authorList>
    </citation>
    <scope>IDENTIFICATION</scope>
    <source>
        <strain evidence="2">IAEA</strain>
    </source>
</reference>
<organism evidence="2 3">
    <name type="scientific">Glossina palpalis gambiensis</name>
    <dbReference type="NCBI Taxonomy" id="67801"/>
    <lineage>
        <taxon>Eukaryota</taxon>
        <taxon>Metazoa</taxon>
        <taxon>Ecdysozoa</taxon>
        <taxon>Arthropoda</taxon>
        <taxon>Hexapoda</taxon>
        <taxon>Insecta</taxon>
        <taxon>Pterygota</taxon>
        <taxon>Neoptera</taxon>
        <taxon>Endopterygota</taxon>
        <taxon>Diptera</taxon>
        <taxon>Brachycera</taxon>
        <taxon>Muscomorpha</taxon>
        <taxon>Hippoboscoidea</taxon>
        <taxon>Glossinidae</taxon>
        <taxon>Glossina</taxon>
    </lineage>
</organism>
<dbReference type="InterPro" id="IPR017937">
    <property type="entry name" value="Thioredoxin_CS"/>
</dbReference>